<dbReference type="AlphaFoldDB" id="A0A4R8LXS9"/>
<gene>
    <name evidence="1" type="ORF">BX592_104314</name>
</gene>
<dbReference type="EMBL" id="SORE01000004">
    <property type="protein sequence ID" value="TDY53027.1"/>
    <property type="molecule type" value="Genomic_DNA"/>
</dbReference>
<dbReference type="OrthoDB" id="9104351at2"/>
<evidence type="ECO:0000313" key="1">
    <source>
        <dbReference type="EMBL" id="TDY53027.1"/>
    </source>
</evidence>
<keyword evidence="2" id="KW-1185">Reference proteome</keyword>
<reference evidence="1 2" key="1">
    <citation type="submission" date="2019-03" db="EMBL/GenBank/DDBJ databases">
        <title>Genomic Encyclopedia of Type Strains, Phase III (KMG-III): the genomes of soil and plant-associated and newly described type strains.</title>
        <authorList>
            <person name="Whitman W."/>
        </authorList>
    </citation>
    <scope>NUCLEOTIDE SEQUENCE [LARGE SCALE GENOMIC DNA]</scope>
    <source>
        <strain evidence="1 2">LMG 29544</strain>
    </source>
</reference>
<dbReference type="Proteomes" id="UP000295509">
    <property type="component" value="Unassembled WGS sequence"/>
</dbReference>
<organism evidence="1 2">
    <name type="scientific">Paraburkholderia rhizosphaerae</name>
    <dbReference type="NCBI Taxonomy" id="480658"/>
    <lineage>
        <taxon>Bacteria</taxon>
        <taxon>Pseudomonadati</taxon>
        <taxon>Pseudomonadota</taxon>
        <taxon>Betaproteobacteria</taxon>
        <taxon>Burkholderiales</taxon>
        <taxon>Burkholderiaceae</taxon>
        <taxon>Paraburkholderia</taxon>
    </lineage>
</organism>
<proteinExistence type="predicted"/>
<evidence type="ECO:0000313" key="2">
    <source>
        <dbReference type="Proteomes" id="UP000295509"/>
    </source>
</evidence>
<dbReference type="RefSeq" id="WP_134191038.1">
    <property type="nucleotide sequence ID" value="NZ_JBHLUW010000002.1"/>
</dbReference>
<comment type="caution">
    <text evidence="1">The sequence shown here is derived from an EMBL/GenBank/DDBJ whole genome shotgun (WGS) entry which is preliminary data.</text>
</comment>
<name>A0A4R8LXS9_9BURK</name>
<accession>A0A4R8LXS9</accession>
<protein>
    <submittedName>
        <fullName evidence="1">Uncharacterized protein</fullName>
    </submittedName>
</protein>
<sequence>MGKYFLRDTEVAEPDAACAWFSYAEKHGIDVPRAISIWEDASSEEGFESRRAVGDAGIRIEPGIG</sequence>